<evidence type="ECO:0000313" key="5">
    <source>
        <dbReference type="Proteomes" id="UP001549167"/>
    </source>
</evidence>
<keyword evidence="1" id="KW-0479">Metal-binding</keyword>
<feature type="domain" description="HIRAN" evidence="3">
    <location>
        <begin position="114"/>
        <end position="215"/>
    </location>
</feature>
<comment type="caution">
    <text evidence="4">The sequence shown here is derived from an EMBL/GenBank/DDBJ whole genome shotgun (WGS) entry which is preliminary data.</text>
</comment>
<dbReference type="SMART" id="SM00910">
    <property type="entry name" value="HIRAN"/>
    <property type="match status" value="1"/>
</dbReference>
<dbReference type="RefSeq" id="WP_354219639.1">
    <property type="nucleotide sequence ID" value="NZ_JBEPMX010000004.1"/>
</dbReference>
<keyword evidence="2" id="KW-0378">Hydrolase</keyword>
<organism evidence="4 5">
    <name type="scientific">Alkalibacillus flavidus</name>
    <dbReference type="NCBI Taxonomy" id="546021"/>
    <lineage>
        <taxon>Bacteria</taxon>
        <taxon>Bacillati</taxon>
        <taxon>Bacillota</taxon>
        <taxon>Bacilli</taxon>
        <taxon>Bacillales</taxon>
        <taxon>Bacillaceae</taxon>
        <taxon>Alkalibacillus</taxon>
    </lineage>
</organism>
<sequence>MYYHIGTLTYHGERYTFEYSHKSESPRNVHEAIRQGYRLHPAFPNLNKTYESEKLFTTFNRRIPDHTRIGFEEILEELSLSEDADRMDVLRETRGVLSGDPYSFEEPLRLHEDILHSNFYINGMRHNNKLPENWSEFLKPGDQLVPEVDEDNSFDQYAVRIMNTEGLFIGYVPGIYAQAVHSLLKNNENVVLEVKKVRSYYTPQWWVKVKLTATVNFDKKGYEYRTKLNSCIFKDTA</sequence>
<dbReference type="EMBL" id="JBEPMX010000004">
    <property type="protein sequence ID" value="MET3683042.1"/>
    <property type="molecule type" value="Genomic_DNA"/>
</dbReference>
<accession>A0ABV2KV97</accession>
<keyword evidence="5" id="KW-1185">Reference proteome</keyword>
<proteinExistence type="predicted"/>
<dbReference type="Proteomes" id="UP001549167">
    <property type="component" value="Unassembled WGS sequence"/>
</dbReference>
<reference evidence="4 5" key="1">
    <citation type="submission" date="2024-06" db="EMBL/GenBank/DDBJ databases">
        <title>Genomic Encyclopedia of Type Strains, Phase IV (KMG-IV): sequencing the most valuable type-strain genomes for metagenomic binning, comparative biology and taxonomic classification.</title>
        <authorList>
            <person name="Goeker M."/>
        </authorList>
    </citation>
    <scope>NUCLEOTIDE SEQUENCE [LARGE SCALE GENOMIC DNA]</scope>
    <source>
        <strain evidence="4 5">DSM 23520</strain>
    </source>
</reference>
<evidence type="ECO:0000256" key="2">
    <source>
        <dbReference type="ARBA" id="ARBA00022801"/>
    </source>
</evidence>
<dbReference type="Pfam" id="PF08797">
    <property type="entry name" value="HIRAN"/>
    <property type="match status" value="1"/>
</dbReference>
<evidence type="ECO:0000256" key="1">
    <source>
        <dbReference type="ARBA" id="ARBA00022723"/>
    </source>
</evidence>
<protein>
    <recommendedName>
        <fullName evidence="3">HIRAN domain-containing protein</fullName>
    </recommendedName>
</protein>
<evidence type="ECO:0000259" key="3">
    <source>
        <dbReference type="SMART" id="SM00910"/>
    </source>
</evidence>
<gene>
    <name evidence="4" type="ORF">ABID56_001132</name>
</gene>
<evidence type="ECO:0000313" key="4">
    <source>
        <dbReference type="EMBL" id="MET3683042.1"/>
    </source>
</evidence>
<dbReference type="InterPro" id="IPR014905">
    <property type="entry name" value="HIRAN"/>
</dbReference>
<dbReference type="Gene3D" id="3.30.70.2330">
    <property type="match status" value="1"/>
</dbReference>
<name>A0ABV2KV97_9BACI</name>